<evidence type="ECO:0000259" key="7">
    <source>
        <dbReference type="Pfam" id="PF01466"/>
    </source>
</evidence>
<dbReference type="GO" id="GO:0009867">
    <property type="term" value="P:jasmonic acid mediated signaling pathway"/>
    <property type="evidence" value="ECO:0007669"/>
    <property type="project" value="UniProtKB-ARBA"/>
</dbReference>
<dbReference type="InterPro" id="IPR001232">
    <property type="entry name" value="SKP1-like"/>
</dbReference>
<dbReference type="InterPro" id="IPR001373">
    <property type="entry name" value="Cullin_N"/>
</dbReference>
<name>A0AAN9PCC8_CROPI</name>
<dbReference type="Pfam" id="PF00888">
    <property type="entry name" value="Cullin"/>
    <property type="match status" value="1"/>
</dbReference>
<comment type="similarity">
    <text evidence="3">Belongs to the SKP1 family.</text>
</comment>
<dbReference type="Gene3D" id="3.30.710.10">
    <property type="entry name" value="Potassium Channel Kv1.1, Chain A"/>
    <property type="match status" value="1"/>
</dbReference>
<dbReference type="GO" id="GO:0031625">
    <property type="term" value="F:ubiquitin protein ligase binding"/>
    <property type="evidence" value="ECO:0007669"/>
    <property type="project" value="InterPro"/>
</dbReference>
<dbReference type="Pfam" id="PF03931">
    <property type="entry name" value="Skp1_POZ"/>
    <property type="match status" value="1"/>
</dbReference>
<evidence type="ECO:0000256" key="4">
    <source>
        <dbReference type="ARBA" id="ARBA00022786"/>
    </source>
</evidence>
<dbReference type="CDD" id="cd18322">
    <property type="entry name" value="BTB_POZ_SKP1"/>
    <property type="match status" value="1"/>
</dbReference>
<proteinExistence type="inferred from homology"/>
<dbReference type="PANTHER" id="PTHR11165">
    <property type="entry name" value="SKP1"/>
    <property type="match status" value="1"/>
</dbReference>
<dbReference type="InterPro" id="IPR011333">
    <property type="entry name" value="SKP1/BTB/POZ_sf"/>
</dbReference>
<feature type="domain" description="SKP1 component dimerisation" evidence="7">
    <location>
        <begin position="375"/>
        <end position="423"/>
    </location>
</feature>
<keyword evidence="4" id="KW-0833">Ubl conjugation pathway</keyword>
<dbReference type="Proteomes" id="UP001372338">
    <property type="component" value="Unassembled WGS sequence"/>
</dbReference>
<dbReference type="Gene3D" id="1.20.1310.10">
    <property type="entry name" value="Cullin Repeats"/>
    <property type="match status" value="2"/>
</dbReference>
<evidence type="ECO:0000259" key="8">
    <source>
        <dbReference type="Pfam" id="PF03931"/>
    </source>
</evidence>
<organism evidence="9 10">
    <name type="scientific">Crotalaria pallida</name>
    <name type="common">Smooth rattlebox</name>
    <name type="synonym">Crotalaria striata</name>
    <dbReference type="NCBI Taxonomy" id="3830"/>
    <lineage>
        <taxon>Eukaryota</taxon>
        <taxon>Viridiplantae</taxon>
        <taxon>Streptophyta</taxon>
        <taxon>Embryophyta</taxon>
        <taxon>Tracheophyta</taxon>
        <taxon>Spermatophyta</taxon>
        <taxon>Magnoliopsida</taxon>
        <taxon>eudicotyledons</taxon>
        <taxon>Gunneridae</taxon>
        <taxon>Pentapetalae</taxon>
        <taxon>rosids</taxon>
        <taxon>fabids</taxon>
        <taxon>Fabales</taxon>
        <taxon>Fabaceae</taxon>
        <taxon>Papilionoideae</taxon>
        <taxon>50 kb inversion clade</taxon>
        <taxon>genistoids sensu lato</taxon>
        <taxon>core genistoids</taxon>
        <taxon>Crotalarieae</taxon>
        <taxon>Crotalaria</taxon>
    </lineage>
</organism>
<feature type="signal peptide" evidence="5">
    <location>
        <begin position="1"/>
        <end position="20"/>
    </location>
</feature>
<keyword evidence="10" id="KW-1185">Reference proteome</keyword>
<comment type="pathway">
    <text evidence="1">Protein modification; protein ubiquitination.</text>
</comment>
<comment type="caution">
    <text evidence="9">The sequence shown here is derived from an EMBL/GenBank/DDBJ whole genome shotgun (WGS) entry which is preliminary data.</text>
</comment>
<evidence type="ECO:0000256" key="3">
    <source>
        <dbReference type="ARBA" id="ARBA00009993"/>
    </source>
</evidence>
<evidence type="ECO:0000313" key="10">
    <source>
        <dbReference type="Proteomes" id="UP001372338"/>
    </source>
</evidence>
<dbReference type="InterPro" id="IPR036296">
    <property type="entry name" value="SKP1-like_dim_sf"/>
</dbReference>
<dbReference type="InterPro" id="IPR016072">
    <property type="entry name" value="Skp1_comp_dimer"/>
</dbReference>
<dbReference type="Pfam" id="PF01466">
    <property type="entry name" value="Skp1"/>
    <property type="match status" value="1"/>
</dbReference>
<dbReference type="SUPFAM" id="SSF54695">
    <property type="entry name" value="POZ domain"/>
    <property type="match status" value="1"/>
</dbReference>
<accession>A0AAN9PCC8</accession>
<comment type="similarity">
    <text evidence="2">Belongs to the cullin family.</text>
</comment>
<gene>
    <name evidence="9" type="ORF">RIF29_08070</name>
</gene>
<feature type="domain" description="Cullin N-terminal" evidence="6">
    <location>
        <begin position="40"/>
        <end position="251"/>
    </location>
</feature>
<dbReference type="SUPFAM" id="SSF74788">
    <property type="entry name" value="Cullin repeat-like"/>
    <property type="match status" value="1"/>
</dbReference>
<evidence type="ECO:0000256" key="1">
    <source>
        <dbReference type="ARBA" id="ARBA00004906"/>
    </source>
</evidence>
<feature type="chain" id="PRO_5043038912" evidence="5">
    <location>
        <begin position="21"/>
        <end position="425"/>
    </location>
</feature>
<feature type="domain" description="SKP1 component POZ" evidence="8">
    <location>
        <begin position="268"/>
        <end position="329"/>
    </location>
</feature>
<dbReference type="SUPFAM" id="SSF81382">
    <property type="entry name" value="Skp1 dimerisation domain-like"/>
    <property type="match status" value="1"/>
</dbReference>
<dbReference type="InterPro" id="IPR016073">
    <property type="entry name" value="Skp1_comp_POZ"/>
</dbReference>
<dbReference type="InterPro" id="IPR016897">
    <property type="entry name" value="SKP1"/>
</dbReference>
<protein>
    <submittedName>
        <fullName evidence="9">Uncharacterized protein</fullName>
    </submittedName>
</protein>
<keyword evidence="5" id="KW-0732">Signal</keyword>
<dbReference type="EMBL" id="JAYWIO010000001">
    <property type="protein sequence ID" value="KAK7292292.1"/>
    <property type="molecule type" value="Genomic_DNA"/>
</dbReference>
<dbReference type="GO" id="GO:0006511">
    <property type="term" value="P:ubiquitin-dependent protein catabolic process"/>
    <property type="evidence" value="ECO:0007669"/>
    <property type="project" value="InterPro"/>
</dbReference>
<evidence type="ECO:0000256" key="5">
    <source>
        <dbReference type="SAM" id="SignalP"/>
    </source>
</evidence>
<dbReference type="InterPro" id="IPR016159">
    <property type="entry name" value="Cullin_repeat-like_dom_sf"/>
</dbReference>
<evidence type="ECO:0000259" key="6">
    <source>
        <dbReference type="Pfam" id="PF00888"/>
    </source>
</evidence>
<dbReference type="FunFam" id="3.30.710.10:FF:000026">
    <property type="entry name" value="E3 ubiquitin ligase complex SCF subunit"/>
    <property type="match status" value="1"/>
</dbReference>
<dbReference type="AlphaFoldDB" id="A0AAN9PCC8"/>
<sequence>MILRLSLSLYLVLLLSAAAADSGTMNSKCKTKSKRFEEGWPVLRTGVNRIINQIEEGGGLPNSTLTTHDYMSYYNTVYELCTDRPGGLDNSKLLYHHYKNVFEEYINSTVLPSLRGKKDEVLLRELLRRWANHKIMTSWLTRLFHYLERYDIPRWGFPSLEETSFLSFYNLVYDEMNNQIVEAILSMIDQERAGQQIERTLVNNTLAIYSEIGDGPKKNHAKGFAEKMIKHDAEFYYDAASIWMASSSIKDNTPKEEKMHDSPSISSKKINLISSDGDAFEVDYAVALMSQTIEDVIKTIPGGGDTDSIPLSLNSKSLAKAIEYCEKHTKFASNFDYNERSTSNVDLNDWDAEFVKVDHDTLFDFVLTANYLNIKSLLDLASCKIADMIKGKTPEEIRKTFDIKNDDDIIVEEDQIRNENKWAFG</sequence>
<evidence type="ECO:0000256" key="2">
    <source>
        <dbReference type="ARBA" id="ARBA00006019"/>
    </source>
</evidence>
<reference evidence="9 10" key="1">
    <citation type="submission" date="2024-01" db="EMBL/GenBank/DDBJ databases">
        <title>The genomes of 5 underutilized Papilionoideae crops provide insights into root nodulation and disease resistanc.</title>
        <authorList>
            <person name="Yuan L."/>
        </authorList>
    </citation>
    <scope>NUCLEOTIDE SEQUENCE [LARGE SCALE GENOMIC DNA]</scope>
    <source>
        <strain evidence="9">ZHUSHIDOU_FW_LH</strain>
        <tissue evidence="9">Leaf</tissue>
    </source>
</reference>
<evidence type="ECO:0000313" key="9">
    <source>
        <dbReference type="EMBL" id="KAK7292292.1"/>
    </source>
</evidence>
<dbReference type="SMART" id="SM00512">
    <property type="entry name" value="Skp1"/>
    <property type="match status" value="1"/>
</dbReference>